<name>A0A3A1U3Y5_9MICO</name>
<dbReference type="Proteomes" id="UP000265742">
    <property type="component" value="Unassembled WGS sequence"/>
</dbReference>
<dbReference type="RefSeq" id="WP_119481613.1">
    <property type="nucleotide sequence ID" value="NZ_QXTG01000001.1"/>
</dbReference>
<gene>
    <name evidence="5" type="ORF">D1781_07825</name>
</gene>
<evidence type="ECO:0000256" key="1">
    <source>
        <dbReference type="ARBA" id="ARBA00007228"/>
    </source>
</evidence>
<evidence type="ECO:0000256" key="3">
    <source>
        <dbReference type="ARBA" id="ARBA00022679"/>
    </source>
</evidence>
<dbReference type="InterPro" id="IPR051259">
    <property type="entry name" value="rRNA_Methyltransferase"/>
</dbReference>
<dbReference type="SUPFAM" id="SSF75217">
    <property type="entry name" value="alpha/beta knot"/>
    <property type="match status" value="1"/>
</dbReference>
<organism evidence="5 6">
    <name type="scientific">Amnibacterium setariae</name>
    <dbReference type="NCBI Taxonomy" id="2306585"/>
    <lineage>
        <taxon>Bacteria</taxon>
        <taxon>Bacillati</taxon>
        <taxon>Actinomycetota</taxon>
        <taxon>Actinomycetes</taxon>
        <taxon>Micrococcales</taxon>
        <taxon>Microbacteriaceae</taxon>
        <taxon>Amnibacterium</taxon>
    </lineage>
</organism>
<dbReference type="InterPro" id="IPR053888">
    <property type="entry name" value="MRM3-like_sub_bind"/>
</dbReference>
<dbReference type="CDD" id="cd18095">
    <property type="entry name" value="SpoU-like_rRNA-MTase"/>
    <property type="match status" value="1"/>
</dbReference>
<dbReference type="InterPro" id="IPR029026">
    <property type="entry name" value="tRNA_m1G_MTases_N"/>
</dbReference>
<dbReference type="InterPro" id="IPR013123">
    <property type="entry name" value="SpoU_subst-bd"/>
</dbReference>
<dbReference type="InterPro" id="IPR029028">
    <property type="entry name" value="Alpha/beta_knot_MTases"/>
</dbReference>
<dbReference type="InterPro" id="IPR001537">
    <property type="entry name" value="SpoU_MeTrfase"/>
</dbReference>
<comment type="caution">
    <text evidence="5">The sequence shown here is derived from an EMBL/GenBank/DDBJ whole genome shotgun (WGS) entry which is preliminary data.</text>
</comment>
<dbReference type="GO" id="GO:0032259">
    <property type="term" value="P:methylation"/>
    <property type="evidence" value="ECO:0007669"/>
    <property type="project" value="UniProtKB-KW"/>
</dbReference>
<evidence type="ECO:0000313" key="5">
    <source>
        <dbReference type="EMBL" id="RIX31251.1"/>
    </source>
</evidence>
<keyword evidence="6" id="KW-1185">Reference proteome</keyword>
<dbReference type="SMART" id="SM00967">
    <property type="entry name" value="SpoU_sub_bind"/>
    <property type="match status" value="1"/>
</dbReference>
<proteinExistence type="inferred from homology"/>
<evidence type="ECO:0000313" key="6">
    <source>
        <dbReference type="Proteomes" id="UP000265742"/>
    </source>
</evidence>
<dbReference type="OrthoDB" id="9794400at2"/>
<protein>
    <submittedName>
        <fullName evidence="5">RNA methyltransferase</fullName>
    </submittedName>
</protein>
<dbReference type="PANTHER" id="PTHR43191">
    <property type="entry name" value="RRNA METHYLTRANSFERASE 3"/>
    <property type="match status" value="1"/>
</dbReference>
<keyword evidence="2 5" id="KW-0489">Methyltransferase</keyword>
<reference evidence="6" key="1">
    <citation type="submission" date="2018-09" db="EMBL/GenBank/DDBJ databases">
        <authorList>
            <person name="Kim I."/>
        </authorList>
    </citation>
    <scope>NUCLEOTIDE SEQUENCE [LARGE SCALE GENOMIC DNA]</scope>
    <source>
        <strain evidence="6">DD4a</strain>
    </source>
</reference>
<dbReference type="PANTHER" id="PTHR43191:SF2">
    <property type="entry name" value="RRNA METHYLTRANSFERASE 3, MITOCHONDRIAL"/>
    <property type="match status" value="1"/>
</dbReference>
<evidence type="ECO:0000259" key="4">
    <source>
        <dbReference type="SMART" id="SM00967"/>
    </source>
</evidence>
<feature type="domain" description="RNA 2-O ribose methyltransferase substrate binding" evidence="4">
    <location>
        <begin position="29"/>
        <end position="104"/>
    </location>
</feature>
<dbReference type="AlphaFoldDB" id="A0A3A1U3Y5"/>
<keyword evidence="3 5" id="KW-0808">Transferase</keyword>
<dbReference type="GO" id="GO:0003723">
    <property type="term" value="F:RNA binding"/>
    <property type="evidence" value="ECO:0007669"/>
    <property type="project" value="InterPro"/>
</dbReference>
<dbReference type="Pfam" id="PF22435">
    <property type="entry name" value="MRM3-like_sub_bind"/>
    <property type="match status" value="1"/>
</dbReference>
<dbReference type="Pfam" id="PF00588">
    <property type="entry name" value="SpoU_methylase"/>
    <property type="match status" value="1"/>
</dbReference>
<evidence type="ECO:0000256" key="2">
    <source>
        <dbReference type="ARBA" id="ARBA00022603"/>
    </source>
</evidence>
<dbReference type="InterPro" id="IPR029064">
    <property type="entry name" value="Ribosomal_eL30-like_sf"/>
</dbReference>
<comment type="similarity">
    <text evidence="1">Belongs to the class IV-like SAM-binding methyltransferase superfamily. RNA methyltransferase TrmH family.</text>
</comment>
<accession>A0A3A1U3Y5</accession>
<sequence>MIESTKNTTVKRVARLKQRAEREETGLALMEGPQVVRELLASAAETVEELYFTSDGFERHPDLAKAASDAGIDVEFASDAALAAMADTRTPQGVLAVAHQTPVRLRDLFEEGARLVVVLDDVRDPGNAGTIIRVADAAGADAVILTGSSVDPYNPKVVRATTGSLFHLRVATRVPLGAAADAVRGAGLALLAADMHGEPLPGADLSGPTAWLFGNEAHGLSAAARALADRTVAVPIYGAAESLNLGTAAAVCLYASAFRHRA</sequence>
<dbReference type="Gene3D" id="3.30.1330.30">
    <property type="match status" value="1"/>
</dbReference>
<dbReference type="EMBL" id="QXTG01000001">
    <property type="protein sequence ID" value="RIX31251.1"/>
    <property type="molecule type" value="Genomic_DNA"/>
</dbReference>
<dbReference type="SUPFAM" id="SSF55315">
    <property type="entry name" value="L30e-like"/>
    <property type="match status" value="1"/>
</dbReference>
<dbReference type="GO" id="GO:0008173">
    <property type="term" value="F:RNA methyltransferase activity"/>
    <property type="evidence" value="ECO:0007669"/>
    <property type="project" value="InterPro"/>
</dbReference>
<dbReference type="Gene3D" id="3.40.1280.10">
    <property type="match status" value="1"/>
</dbReference>
<dbReference type="GO" id="GO:0006396">
    <property type="term" value="P:RNA processing"/>
    <property type="evidence" value="ECO:0007669"/>
    <property type="project" value="InterPro"/>
</dbReference>
<dbReference type="GO" id="GO:0005737">
    <property type="term" value="C:cytoplasm"/>
    <property type="evidence" value="ECO:0007669"/>
    <property type="project" value="UniProtKB-ARBA"/>
</dbReference>